<reference evidence="2" key="1">
    <citation type="journal article" date="2019" name="Int. J. Syst. Evol. Microbiol.">
        <title>The Global Catalogue of Microorganisms (GCM) 10K type strain sequencing project: providing services to taxonomists for standard genome sequencing and annotation.</title>
        <authorList>
            <consortium name="The Broad Institute Genomics Platform"/>
            <consortium name="The Broad Institute Genome Sequencing Center for Infectious Disease"/>
            <person name="Wu L."/>
            <person name="Ma J."/>
        </authorList>
    </citation>
    <scope>NUCLEOTIDE SEQUENCE [LARGE SCALE GENOMIC DNA]</scope>
    <source>
        <strain evidence="2">JCM 13476</strain>
    </source>
</reference>
<dbReference type="Proteomes" id="UP001500791">
    <property type="component" value="Unassembled WGS sequence"/>
</dbReference>
<accession>A0ABP3IA53</accession>
<evidence type="ECO:0000313" key="1">
    <source>
        <dbReference type="EMBL" id="GAA0395584.1"/>
    </source>
</evidence>
<name>A0ABP3IA53_9CAUL</name>
<organism evidence="1 2">
    <name type="scientific">Brevundimonas terrae</name>
    <dbReference type="NCBI Taxonomy" id="363631"/>
    <lineage>
        <taxon>Bacteria</taxon>
        <taxon>Pseudomonadati</taxon>
        <taxon>Pseudomonadota</taxon>
        <taxon>Alphaproteobacteria</taxon>
        <taxon>Caulobacterales</taxon>
        <taxon>Caulobacteraceae</taxon>
        <taxon>Brevundimonas</taxon>
    </lineage>
</organism>
<evidence type="ECO:0000313" key="2">
    <source>
        <dbReference type="Proteomes" id="UP001500791"/>
    </source>
</evidence>
<dbReference type="EMBL" id="BAAAEJ010000008">
    <property type="protein sequence ID" value="GAA0395584.1"/>
    <property type="molecule type" value="Genomic_DNA"/>
</dbReference>
<protein>
    <submittedName>
        <fullName evidence="1">Uncharacterized protein</fullName>
    </submittedName>
</protein>
<gene>
    <name evidence="1" type="ORF">GCM10009093_22660</name>
</gene>
<keyword evidence="2" id="KW-1185">Reference proteome</keyword>
<comment type="caution">
    <text evidence="1">The sequence shown here is derived from an EMBL/GenBank/DDBJ whole genome shotgun (WGS) entry which is preliminary data.</text>
</comment>
<sequence length="80" mass="9191">MQQLDLGPLDQTQLQQAAFQFHFVFFVMAMCANLHDHATISTPRFTQPDDFGHCSLNLLAQSQHPFVFESDYHLLIRGVQ</sequence>
<proteinExistence type="predicted"/>